<organism evidence="1 2">
    <name type="scientific">Tumebacillus amylolyticus</name>
    <dbReference type="NCBI Taxonomy" id="2801339"/>
    <lineage>
        <taxon>Bacteria</taxon>
        <taxon>Bacillati</taxon>
        <taxon>Bacillota</taxon>
        <taxon>Bacilli</taxon>
        <taxon>Bacillales</taxon>
        <taxon>Alicyclobacillaceae</taxon>
        <taxon>Tumebacillus</taxon>
    </lineage>
</organism>
<gene>
    <name evidence="1" type="ORF">JJB07_11675</name>
</gene>
<dbReference type="Proteomes" id="UP000602284">
    <property type="component" value="Unassembled WGS sequence"/>
</dbReference>
<keyword evidence="2" id="KW-1185">Reference proteome</keyword>
<reference evidence="1 2" key="1">
    <citation type="submission" date="2021-01" db="EMBL/GenBank/DDBJ databases">
        <title>Tumebacillus sp. strain ITR2 16S ribosomal RNA gene Genome sequencing and assembly.</title>
        <authorList>
            <person name="Kang M."/>
        </authorList>
    </citation>
    <scope>NUCLEOTIDE SEQUENCE [LARGE SCALE GENOMIC DNA]</scope>
    <source>
        <strain evidence="1 2">ITR2</strain>
    </source>
</reference>
<dbReference type="RefSeq" id="WP_201635179.1">
    <property type="nucleotide sequence ID" value="NZ_JAEQNB010000003.1"/>
</dbReference>
<name>A0ABS1JAP6_9BACL</name>
<evidence type="ECO:0000313" key="2">
    <source>
        <dbReference type="Proteomes" id="UP000602284"/>
    </source>
</evidence>
<dbReference type="EMBL" id="JAEQNB010000003">
    <property type="protein sequence ID" value="MBL0387311.1"/>
    <property type="molecule type" value="Genomic_DNA"/>
</dbReference>
<proteinExistence type="predicted"/>
<protein>
    <submittedName>
        <fullName evidence="1">Uncharacterized protein</fullName>
    </submittedName>
</protein>
<evidence type="ECO:0000313" key="1">
    <source>
        <dbReference type="EMBL" id="MBL0387311.1"/>
    </source>
</evidence>
<sequence>MYETWVKFLIDILDEVAPVTVVRTRLEMPVGSVTGDLSTVIHSRLDLTDDDSPWCDLITEQVENNVEIGFMIHIPNINKRTDEEIVANVKSVGGGAHTVMLLQPVGEVGQETYVIKGTISVPLEHPTDNPNSATHDMMETLVRLMECGGYERNESLETVDEATDDLVTWPQE</sequence>
<comment type="caution">
    <text evidence="1">The sequence shown here is derived from an EMBL/GenBank/DDBJ whole genome shotgun (WGS) entry which is preliminary data.</text>
</comment>
<accession>A0ABS1JAP6</accession>